<evidence type="ECO:0000259" key="7">
    <source>
        <dbReference type="PROSITE" id="PS50011"/>
    </source>
</evidence>
<keyword evidence="5 8" id="KW-0418">Kinase</keyword>
<dbReference type="PROSITE" id="PS50011">
    <property type="entry name" value="PROTEIN_KINASE_DOM"/>
    <property type="match status" value="1"/>
</dbReference>
<dbReference type="GO" id="GO:0004674">
    <property type="term" value="F:protein serine/threonine kinase activity"/>
    <property type="evidence" value="ECO:0007669"/>
    <property type="project" value="UniProtKB-KW"/>
</dbReference>
<comment type="caution">
    <text evidence="8">The sequence shown here is derived from an EMBL/GenBank/DDBJ whole genome shotgun (WGS) entry which is preliminary data.</text>
</comment>
<dbReference type="PANTHER" id="PTHR43289">
    <property type="entry name" value="MITOGEN-ACTIVATED PROTEIN KINASE KINASE KINASE 20-RELATED"/>
    <property type="match status" value="1"/>
</dbReference>
<name>A0AAJ1S1H2_9MYCO</name>
<evidence type="ECO:0000256" key="3">
    <source>
        <dbReference type="ARBA" id="ARBA00022679"/>
    </source>
</evidence>
<reference evidence="8" key="1">
    <citation type="submission" date="2023-06" db="EMBL/GenBank/DDBJ databases">
        <title>Identification of two novel mycobacterium reveal diversities and complexities of Mycobacterium gordonae clade.</title>
        <authorList>
            <person name="Matsumoto Y."/>
            <person name="Nakamura S."/>
            <person name="Motooka D."/>
            <person name="Fukushima K."/>
        </authorList>
    </citation>
    <scope>NUCLEOTIDE SEQUENCE</scope>
    <source>
        <strain evidence="8">TY812</strain>
    </source>
</reference>
<dbReference type="SMART" id="SM00220">
    <property type="entry name" value="S_TKc"/>
    <property type="match status" value="1"/>
</dbReference>
<proteinExistence type="predicted"/>
<dbReference type="AlphaFoldDB" id="A0AAJ1S1H2"/>
<dbReference type="InterPro" id="IPR011009">
    <property type="entry name" value="Kinase-like_dom_sf"/>
</dbReference>
<dbReference type="Proteomes" id="UP001229081">
    <property type="component" value="Unassembled WGS sequence"/>
</dbReference>
<feature type="domain" description="Protein kinase" evidence="7">
    <location>
        <begin position="12"/>
        <end position="257"/>
    </location>
</feature>
<keyword evidence="2" id="KW-0723">Serine/threonine-protein kinase</keyword>
<evidence type="ECO:0000256" key="5">
    <source>
        <dbReference type="ARBA" id="ARBA00022777"/>
    </source>
</evidence>
<dbReference type="InterPro" id="IPR000719">
    <property type="entry name" value="Prot_kinase_dom"/>
</dbReference>
<accession>A0AAJ1S1H2</accession>
<dbReference type="Gene3D" id="1.10.510.10">
    <property type="entry name" value="Transferase(Phosphotransferase) domain 1"/>
    <property type="match status" value="1"/>
</dbReference>
<evidence type="ECO:0000256" key="1">
    <source>
        <dbReference type="ARBA" id="ARBA00012513"/>
    </source>
</evidence>
<evidence type="ECO:0000313" key="8">
    <source>
        <dbReference type="EMBL" id="MDP7735538.1"/>
    </source>
</evidence>
<dbReference type="RefSeq" id="WP_306255229.1">
    <property type="nucleotide sequence ID" value="NZ_JAUFSA010000001.1"/>
</dbReference>
<sequence length="257" mass="27789">MPLKNGERVADYTIVGWLGAGPLGDVYRATHPTSPHELALKIPFTTTSQDRAFGMRFQREGSVALRITHPNLVRLHDIGEFDDKVWAARDYVDGTSVAELIAQRYPQGMPEREVCAIVNAVADPLDHLHRSGCLHRGVKPTNILATSQRRILLSDFGTGSQLGNDGPTLAALPYLAPELATGADGPLADQYALAANAFYLLTGAPPPPLATRPARLSDHRAELSHLDRLFAKALSPQPDSRFRSCGELAAELTALAN</sequence>
<keyword evidence="4" id="KW-0547">Nucleotide-binding</keyword>
<dbReference type="Gene3D" id="3.30.200.20">
    <property type="entry name" value="Phosphorylase Kinase, domain 1"/>
    <property type="match status" value="1"/>
</dbReference>
<keyword evidence="3 8" id="KW-0808">Transferase</keyword>
<evidence type="ECO:0000256" key="6">
    <source>
        <dbReference type="ARBA" id="ARBA00022840"/>
    </source>
</evidence>
<keyword evidence="6" id="KW-0067">ATP-binding</keyword>
<dbReference type="EC" id="2.7.11.1" evidence="1"/>
<organism evidence="8 9">
    <name type="scientific">Mycobacterium paragordonae</name>
    <dbReference type="NCBI Taxonomy" id="1389713"/>
    <lineage>
        <taxon>Bacteria</taxon>
        <taxon>Bacillati</taxon>
        <taxon>Actinomycetota</taxon>
        <taxon>Actinomycetes</taxon>
        <taxon>Mycobacteriales</taxon>
        <taxon>Mycobacteriaceae</taxon>
        <taxon>Mycobacterium</taxon>
    </lineage>
</organism>
<gene>
    <name evidence="8" type="ORF">QXL92_12360</name>
</gene>
<dbReference type="CDD" id="cd14014">
    <property type="entry name" value="STKc_PknB_like"/>
    <property type="match status" value="1"/>
</dbReference>
<dbReference type="PANTHER" id="PTHR43289:SF6">
    <property type="entry name" value="SERINE_THREONINE-PROTEIN KINASE NEKL-3"/>
    <property type="match status" value="1"/>
</dbReference>
<dbReference type="Pfam" id="PF00069">
    <property type="entry name" value="Pkinase"/>
    <property type="match status" value="1"/>
</dbReference>
<dbReference type="GO" id="GO:0005524">
    <property type="term" value="F:ATP binding"/>
    <property type="evidence" value="ECO:0007669"/>
    <property type="project" value="UniProtKB-KW"/>
</dbReference>
<evidence type="ECO:0000256" key="2">
    <source>
        <dbReference type="ARBA" id="ARBA00022527"/>
    </source>
</evidence>
<dbReference type="SUPFAM" id="SSF56112">
    <property type="entry name" value="Protein kinase-like (PK-like)"/>
    <property type="match status" value="1"/>
</dbReference>
<evidence type="ECO:0000313" key="9">
    <source>
        <dbReference type="Proteomes" id="UP001229081"/>
    </source>
</evidence>
<evidence type="ECO:0000256" key="4">
    <source>
        <dbReference type="ARBA" id="ARBA00022741"/>
    </source>
</evidence>
<protein>
    <recommendedName>
        <fullName evidence="1">non-specific serine/threonine protein kinase</fullName>
        <ecNumber evidence="1">2.7.11.1</ecNumber>
    </recommendedName>
</protein>
<dbReference type="EMBL" id="JAUFSA010000001">
    <property type="protein sequence ID" value="MDP7735538.1"/>
    <property type="molecule type" value="Genomic_DNA"/>
</dbReference>